<dbReference type="AlphaFoldDB" id="H3BJH3"/>
<dbReference type="Bgee" id="ENSMUSG00000006715">
    <property type="expression patterns" value="Expressed in primitive streak and 267 other cell types or tissues"/>
</dbReference>
<reference evidence="2" key="3">
    <citation type="submission" date="2025-08" db="UniProtKB">
        <authorList>
            <consortium name="Ensembl"/>
        </authorList>
    </citation>
    <scope>IDENTIFICATION</scope>
    <source>
        <strain evidence="2">C57BL/6J</strain>
    </source>
</reference>
<gene>
    <name evidence="2 3" type="primary">Gmnn</name>
</gene>
<reference evidence="2 4" key="2">
    <citation type="journal article" date="2011" name="PLoS Biol.">
        <title>Modernizing reference genome assemblies.</title>
        <authorList>
            <person name="Church D.M."/>
            <person name="Schneider V.A."/>
            <person name="Graves T."/>
            <person name="Auger K."/>
            <person name="Cunningham F."/>
            <person name="Bouk N."/>
            <person name="Chen H.C."/>
            <person name="Agarwala R."/>
            <person name="McLaren W.M."/>
            <person name="Ritchie G.R."/>
            <person name="Albracht D."/>
            <person name="Kremitzki M."/>
            <person name="Rock S."/>
            <person name="Kotkiewicz H."/>
            <person name="Kremitzki C."/>
            <person name="Wollam A."/>
            <person name="Trani L."/>
            <person name="Fulton L."/>
            <person name="Fulton R."/>
            <person name="Matthews L."/>
            <person name="Whitehead S."/>
            <person name="Chow W."/>
            <person name="Torrance J."/>
            <person name="Dunn M."/>
            <person name="Harden G."/>
            <person name="Threadgold G."/>
            <person name="Wood J."/>
            <person name="Collins J."/>
            <person name="Heath P."/>
            <person name="Griffiths G."/>
            <person name="Pelan S."/>
            <person name="Grafham D."/>
            <person name="Eichler E.E."/>
            <person name="Weinstock G."/>
            <person name="Mardis E.R."/>
            <person name="Wilson R.K."/>
            <person name="Howe K."/>
            <person name="Flicek P."/>
            <person name="Hubbard T."/>
        </authorList>
    </citation>
    <scope>NUCLEOTIDE SEQUENCE [LARGE SCALE GENOMIC DNA]</scope>
    <source>
        <strain evidence="2 4">C57BL/6J</strain>
    </source>
</reference>
<dbReference type="AGR" id="MGI:1927344"/>
<feature type="compositionally biased region" description="Polar residues" evidence="1">
    <location>
        <begin position="1"/>
        <end position="16"/>
    </location>
</feature>
<reference evidence="2" key="4">
    <citation type="submission" date="2025-09" db="UniProtKB">
        <authorList>
            <consortium name="Ensembl"/>
        </authorList>
    </citation>
    <scope>IDENTIFICATION</scope>
    <source>
        <strain evidence="2">C57BL/6J</strain>
    </source>
</reference>
<reference evidence="2 4" key="1">
    <citation type="journal article" date="2009" name="PLoS Biol.">
        <title>Lineage-specific biology revealed by a finished genome assembly of the mouse.</title>
        <authorList>
            <consortium name="Mouse Genome Sequencing Consortium"/>
            <person name="Church D.M."/>
            <person name="Goodstadt L."/>
            <person name="Hillier L.W."/>
            <person name="Zody M.C."/>
            <person name="Goldstein S."/>
            <person name="She X."/>
            <person name="Bult C.J."/>
            <person name="Agarwala R."/>
            <person name="Cherry J.L."/>
            <person name="DiCuccio M."/>
            <person name="Hlavina W."/>
            <person name="Kapustin Y."/>
            <person name="Meric P."/>
            <person name="Maglott D."/>
            <person name="Birtle Z."/>
            <person name="Marques A.C."/>
            <person name="Graves T."/>
            <person name="Zhou S."/>
            <person name="Teague B."/>
            <person name="Potamousis K."/>
            <person name="Churas C."/>
            <person name="Place M."/>
            <person name="Herschleb J."/>
            <person name="Runnheim R."/>
            <person name="Forrest D."/>
            <person name="Amos-Landgraf J."/>
            <person name="Schwartz D.C."/>
            <person name="Cheng Z."/>
            <person name="Lindblad-Toh K."/>
            <person name="Eichler E.E."/>
            <person name="Ponting C.P."/>
        </authorList>
    </citation>
    <scope>NUCLEOTIDE SEQUENCE [LARGE SCALE GENOMIC DNA]</scope>
    <source>
        <strain evidence="2 4">C57BL/6J</strain>
    </source>
</reference>
<dbReference type="Proteomes" id="UP000000589">
    <property type="component" value="Chromosome 13"/>
</dbReference>
<evidence type="ECO:0000256" key="1">
    <source>
        <dbReference type="SAM" id="MobiDB-lite"/>
    </source>
</evidence>
<evidence type="ECO:0000313" key="4">
    <source>
        <dbReference type="Proteomes" id="UP000000589"/>
    </source>
</evidence>
<dbReference type="ExpressionAtlas" id="H3BJH3">
    <property type="expression patterns" value="baseline and differential"/>
</dbReference>
<dbReference type="Antibodypedia" id="25345">
    <property type="antibodies" value="448 antibodies from 36 providers"/>
</dbReference>
<sequence>MNLSMKQKQEGAQENVKSCPKENAEDDPAFCRWISCWQRK</sequence>
<protein>
    <submittedName>
        <fullName evidence="2">Geminin</fullName>
    </submittedName>
</protein>
<dbReference type="GeneTree" id="ENSGT00940000153270"/>
<evidence type="ECO:0000313" key="2">
    <source>
        <dbReference type="Ensembl" id="ENSMUSP00000134986.2"/>
    </source>
</evidence>
<accession>H3BJH3</accession>
<proteinExistence type="predicted"/>
<dbReference type="HOGENOM" id="CLU_3299180_0_0_1"/>
<organism evidence="2 4">
    <name type="scientific">Mus musculus</name>
    <name type="common">Mouse</name>
    <dbReference type="NCBI Taxonomy" id="10090"/>
    <lineage>
        <taxon>Eukaryota</taxon>
        <taxon>Metazoa</taxon>
        <taxon>Chordata</taxon>
        <taxon>Craniata</taxon>
        <taxon>Vertebrata</taxon>
        <taxon>Euteleostomi</taxon>
        <taxon>Mammalia</taxon>
        <taxon>Eutheria</taxon>
        <taxon>Euarchontoglires</taxon>
        <taxon>Glires</taxon>
        <taxon>Rodentia</taxon>
        <taxon>Myomorpha</taxon>
        <taxon>Muroidea</taxon>
        <taxon>Muridae</taxon>
        <taxon>Murinae</taxon>
        <taxon>Mus</taxon>
        <taxon>Mus</taxon>
    </lineage>
</organism>
<dbReference type="VEuPathDB" id="HostDB:ENSMUSG00000006715"/>
<feature type="region of interest" description="Disordered" evidence="1">
    <location>
        <begin position="1"/>
        <end position="25"/>
    </location>
</feature>
<dbReference type="Ensembl" id="ENSMUST00000177253.2">
    <property type="protein sequence ID" value="ENSMUSP00000134986.2"/>
    <property type="gene ID" value="ENSMUSG00000006715.12"/>
</dbReference>
<evidence type="ECO:0000313" key="3">
    <source>
        <dbReference type="MGI" id="MGI:1927344"/>
    </source>
</evidence>
<keyword evidence="4" id="KW-1185">Reference proteome</keyword>
<dbReference type="MGI" id="MGI:1927344">
    <property type="gene designation" value="Gmnn"/>
</dbReference>
<dbReference type="PeptideAtlas" id="H3BJH3"/>
<name>H3BJH3_MOUSE</name>